<comment type="caution">
    <text evidence="1">The sequence shown here is derived from an EMBL/GenBank/DDBJ whole genome shotgun (WGS) entry which is preliminary data.</text>
</comment>
<accession>A0ABX4UZ74</accession>
<proteinExistence type="predicted"/>
<keyword evidence="2" id="KW-1185">Reference proteome</keyword>
<evidence type="ECO:0000313" key="2">
    <source>
        <dbReference type="Proteomes" id="UP000235659"/>
    </source>
</evidence>
<name>A0ABX4UZ74_9BURK</name>
<sequence>MHRFSPYGSGAQPREIARLPLKLYHTEKQKAPSDVTRKALRDGALRQIEKSDVVNLTAVEVRLADRTGARSSGLAANRIPLAFASEHANRDTCRRLFLPILAPADSGCSPIETVASAPQIHGALRHLTRGLPGS</sequence>
<gene>
    <name evidence="1" type="ORF">C0Z16_25645</name>
</gene>
<evidence type="ECO:0000313" key="1">
    <source>
        <dbReference type="EMBL" id="PMS27400.1"/>
    </source>
</evidence>
<dbReference type="EMBL" id="PNXY01000021">
    <property type="protein sequence ID" value="PMS27400.1"/>
    <property type="molecule type" value="Genomic_DNA"/>
</dbReference>
<organism evidence="1 2">
    <name type="scientific">Paraburkholderia rhynchosiae</name>
    <dbReference type="NCBI Taxonomy" id="487049"/>
    <lineage>
        <taxon>Bacteria</taxon>
        <taxon>Pseudomonadati</taxon>
        <taxon>Pseudomonadota</taxon>
        <taxon>Betaproteobacteria</taxon>
        <taxon>Burkholderiales</taxon>
        <taxon>Burkholderiaceae</taxon>
        <taxon>Paraburkholderia</taxon>
    </lineage>
</organism>
<protein>
    <submittedName>
        <fullName evidence="1">Uncharacterized protein</fullName>
    </submittedName>
</protein>
<reference evidence="1 2" key="1">
    <citation type="submission" date="2018-01" db="EMBL/GenBank/DDBJ databases">
        <title>Whole genome analyses suggest that Burkholderia sensu lato contains two further novel genera in the rhizoxinica-symbiotica group Mycetohabitans gen. nov., and Trinickia gen. nov.: implications for the evolution of diazotrophy and nodulation in the Burkholderiaceae.</title>
        <authorList>
            <person name="Estrada-de los Santos P."/>
            <person name="Palmer M."/>
            <person name="Chavez-Ramirez B."/>
            <person name="Beukes C."/>
            <person name="Steenkamp E.T."/>
            <person name="Hirsch A.M."/>
            <person name="Manyaka P."/>
            <person name="Maluk M."/>
            <person name="Lafos M."/>
            <person name="Crook M."/>
            <person name="Gross E."/>
            <person name="Simon M.F."/>
            <person name="Bueno dos Reis Junior F."/>
            <person name="Poole P.S."/>
            <person name="Venter S.N."/>
            <person name="James E.K."/>
        </authorList>
    </citation>
    <scope>NUCLEOTIDE SEQUENCE [LARGE SCALE GENOMIC DNA]</scope>
    <source>
        <strain evidence="1 2">WSM 3937</strain>
    </source>
</reference>
<dbReference type="Proteomes" id="UP000235659">
    <property type="component" value="Unassembled WGS sequence"/>
</dbReference>